<evidence type="ECO:0000256" key="1">
    <source>
        <dbReference type="SAM" id="MobiDB-lite"/>
    </source>
</evidence>
<feature type="compositionally biased region" description="Acidic residues" evidence="1">
    <location>
        <begin position="574"/>
        <end position="583"/>
    </location>
</feature>
<proteinExistence type="predicted"/>
<sequence length="621" mass="68319">MGGISSSPVEATFEDFKSWNLSAAKDMLLQYKSRDFDFGIDAQVVTSLIGGDTSLARSIMQAFGPSSTVINALSFMSAVVLLSKDLESASPMKSKCDLIFDIFDFHESGDMSLDEVTILLLSVLKGVNVVCGTADEPSDETMEQFTLVMFQSVEKPITGFLSRSDFTDWIMDWVGAEENADFATLLSRFTPGALITPEQQAAFELQAKLDAEKAEEEAKQRRELELKRRLEIEEAARKEAEEKVRIQREKEAAERRAEEERLEAERKVEEARLEAERKAEEEKRLEEEKKLEVERLVKERAEAEKKRAEEELLARERAEQDAAALKMQQLQRAKTAKAKVAAKRAELKKLEEEEKAAVDDSEQKGAEDTLTATLLGDIADNEETNVAATKLQAVQRRKEAKKMVEEKRKELAAAISEAGKEGAEEGLVEILNEAAAEEKEGGRGDGGGGGGGGKVKVEESETKEVLDTAAGEGGEGEMTEEEKELEKIKAAQAGRSRAHTIAHRTAAPLAEESIPVAEMTEEEKELEKIKAAQAGRSRAHTVAHRSAAPLAETSEEKTEEKTGEKTEEKPEAPAAEDDEDDALMAELEKEAIEETKDVEESKEPEEKKEEAEPAEVAAAAS</sequence>
<dbReference type="Proteomes" id="UP001165082">
    <property type="component" value="Unassembled WGS sequence"/>
</dbReference>
<protein>
    <submittedName>
        <fullName evidence="2">Uncharacterized protein</fullName>
    </submittedName>
</protein>
<comment type="caution">
    <text evidence="2">The sequence shown here is derived from an EMBL/GenBank/DDBJ whole genome shotgun (WGS) entry which is preliminary data.</text>
</comment>
<dbReference type="SUPFAM" id="SSF47473">
    <property type="entry name" value="EF-hand"/>
    <property type="match status" value="1"/>
</dbReference>
<keyword evidence="3" id="KW-1185">Reference proteome</keyword>
<name>A0A9W6ZWC4_9STRA</name>
<feature type="region of interest" description="Disordered" evidence="1">
    <location>
        <begin position="435"/>
        <end position="621"/>
    </location>
</feature>
<feature type="compositionally biased region" description="Gly residues" evidence="1">
    <location>
        <begin position="444"/>
        <end position="454"/>
    </location>
</feature>
<feature type="compositionally biased region" description="Basic and acidic residues" evidence="1">
    <location>
        <begin position="586"/>
        <end position="611"/>
    </location>
</feature>
<feature type="compositionally biased region" description="Acidic residues" evidence="1">
    <location>
        <begin position="474"/>
        <end position="483"/>
    </location>
</feature>
<dbReference type="EMBL" id="BRXZ01001079">
    <property type="protein sequence ID" value="GMH61632.1"/>
    <property type="molecule type" value="Genomic_DNA"/>
</dbReference>
<feature type="compositionally biased region" description="Basic and acidic residues" evidence="1">
    <location>
        <begin position="455"/>
        <end position="466"/>
    </location>
</feature>
<dbReference type="AlphaFoldDB" id="A0A9W6ZWC4"/>
<reference evidence="2" key="1">
    <citation type="submission" date="2022-07" db="EMBL/GenBank/DDBJ databases">
        <title>Genome analysis of Parmales, a sister group of diatoms, reveals the evolutionary specialization of diatoms from phago-mixotrophs to photoautotrophs.</title>
        <authorList>
            <person name="Ban H."/>
            <person name="Sato S."/>
            <person name="Yoshikawa S."/>
            <person name="Kazumasa Y."/>
            <person name="Nakamura Y."/>
            <person name="Ichinomiya M."/>
            <person name="Saitoh K."/>
            <person name="Sato N."/>
            <person name="Blanc-Mathieu R."/>
            <person name="Endo H."/>
            <person name="Kuwata A."/>
            <person name="Ogata H."/>
        </authorList>
    </citation>
    <scope>NUCLEOTIDE SEQUENCE</scope>
</reference>
<feature type="region of interest" description="Disordered" evidence="1">
    <location>
        <begin position="245"/>
        <end position="288"/>
    </location>
</feature>
<dbReference type="Gene3D" id="1.10.238.10">
    <property type="entry name" value="EF-hand"/>
    <property type="match status" value="1"/>
</dbReference>
<organism evidence="2 3">
    <name type="scientific">Triparma retinervis</name>
    <dbReference type="NCBI Taxonomy" id="2557542"/>
    <lineage>
        <taxon>Eukaryota</taxon>
        <taxon>Sar</taxon>
        <taxon>Stramenopiles</taxon>
        <taxon>Ochrophyta</taxon>
        <taxon>Bolidophyceae</taxon>
        <taxon>Parmales</taxon>
        <taxon>Triparmaceae</taxon>
        <taxon>Triparma</taxon>
    </lineage>
</organism>
<feature type="compositionally biased region" description="Basic and acidic residues" evidence="1">
    <location>
        <begin position="554"/>
        <end position="571"/>
    </location>
</feature>
<evidence type="ECO:0000313" key="2">
    <source>
        <dbReference type="EMBL" id="GMH61632.1"/>
    </source>
</evidence>
<dbReference type="InterPro" id="IPR011992">
    <property type="entry name" value="EF-hand-dom_pair"/>
</dbReference>
<accession>A0A9W6ZWC4</accession>
<dbReference type="OrthoDB" id="205893at2759"/>
<gene>
    <name evidence="2" type="ORF">TrRE_jg12542</name>
</gene>
<evidence type="ECO:0000313" key="3">
    <source>
        <dbReference type="Proteomes" id="UP001165082"/>
    </source>
</evidence>